<feature type="propeptide" id="PRO_5035530470" evidence="11">
    <location>
        <begin position="1"/>
        <end position="6"/>
    </location>
</feature>
<evidence type="ECO:0000256" key="10">
    <source>
        <dbReference type="PIRNR" id="PIRNR029928"/>
    </source>
</evidence>
<evidence type="ECO:0000256" key="8">
    <source>
        <dbReference type="ARBA" id="ARBA00023287"/>
    </source>
</evidence>
<feature type="chain" id="PRO_5035530469" description="ComG operon protein 3" evidence="11">
    <location>
        <begin position="7"/>
        <end position="107"/>
    </location>
</feature>
<evidence type="ECO:0000256" key="7">
    <source>
        <dbReference type="ARBA" id="ARBA00023136"/>
    </source>
</evidence>
<comment type="subunit">
    <text evidence="10">Homodimer.</text>
</comment>
<keyword evidence="3 10" id="KW-1003">Cell membrane</keyword>
<comment type="function">
    <text evidence="10">Required for transformation and DNA binding.</text>
</comment>
<evidence type="ECO:0000256" key="4">
    <source>
        <dbReference type="ARBA" id="ARBA00022481"/>
    </source>
</evidence>
<name>A0A4Z0H3B1_9BACI</name>
<protein>
    <recommendedName>
        <fullName evidence="10">ComG operon protein 3</fullName>
    </recommendedName>
</protein>
<evidence type="ECO:0000256" key="9">
    <source>
        <dbReference type="ARBA" id="ARBA00043982"/>
    </source>
</evidence>
<proteinExistence type="inferred from homology"/>
<keyword evidence="6 10" id="KW-1133">Transmembrane helix</keyword>
<feature type="modified residue" description="N-methylphenylalanine" evidence="11">
    <location>
        <position position="7"/>
    </location>
</feature>
<evidence type="ECO:0000256" key="6">
    <source>
        <dbReference type="ARBA" id="ARBA00022989"/>
    </source>
</evidence>
<dbReference type="AlphaFoldDB" id="A0A4Z0H3B1"/>
<dbReference type="InterPro" id="IPR016940">
    <property type="entry name" value="ComGC"/>
</dbReference>
<evidence type="ECO:0000256" key="5">
    <source>
        <dbReference type="ARBA" id="ARBA00022692"/>
    </source>
</evidence>
<accession>A0A4Z0H3B1</accession>
<dbReference type="InterPro" id="IPR000983">
    <property type="entry name" value="Bac_GSPG_pilin"/>
</dbReference>
<dbReference type="Gene3D" id="3.30.700.10">
    <property type="entry name" value="Glycoprotein, Type 4 Pilin"/>
    <property type="match status" value="1"/>
</dbReference>
<keyword evidence="13" id="KW-1185">Reference proteome</keyword>
<keyword evidence="8 10" id="KW-0178">Competence</keyword>
<organism evidence="12 13">
    <name type="scientific">Halobacillus salinus</name>
    <dbReference type="NCBI Taxonomy" id="192814"/>
    <lineage>
        <taxon>Bacteria</taxon>
        <taxon>Bacillati</taxon>
        <taxon>Bacillota</taxon>
        <taxon>Bacilli</taxon>
        <taxon>Bacillales</taxon>
        <taxon>Bacillaceae</taxon>
        <taxon>Halobacillus</taxon>
    </lineage>
</organism>
<evidence type="ECO:0000256" key="2">
    <source>
        <dbReference type="ARBA" id="ARBA00004241"/>
    </source>
</evidence>
<gene>
    <name evidence="12" type="ORF">E4663_04795</name>
</gene>
<keyword evidence="4 11" id="KW-0488">Methylation</keyword>
<comment type="subcellular location">
    <subcellularLocation>
        <location evidence="1">Cell membrane</location>
        <topology evidence="1">Single-pass membrane protein</topology>
    </subcellularLocation>
    <subcellularLocation>
        <location evidence="2">Cell surface</location>
    </subcellularLocation>
</comment>
<dbReference type="GO" id="GO:0015628">
    <property type="term" value="P:protein secretion by the type II secretion system"/>
    <property type="evidence" value="ECO:0007669"/>
    <property type="project" value="InterPro"/>
</dbReference>
<dbReference type="NCBIfam" id="TIGR02532">
    <property type="entry name" value="IV_pilin_GFxxxE"/>
    <property type="match status" value="1"/>
</dbReference>
<dbReference type="Pfam" id="PF07963">
    <property type="entry name" value="N_methyl"/>
    <property type="match status" value="1"/>
</dbReference>
<evidence type="ECO:0000256" key="11">
    <source>
        <dbReference type="PIRSR" id="PIRSR029928-50"/>
    </source>
</evidence>
<dbReference type="STRING" id="192814.GCA_900166575_01292"/>
<dbReference type="GO" id="GO:0005886">
    <property type="term" value="C:plasma membrane"/>
    <property type="evidence" value="ECO:0007669"/>
    <property type="project" value="UniProtKB-SubCell"/>
</dbReference>
<dbReference type="RefSeq" id="WP_135326819.1">
    <property type="nucleotide sequence ID" value="NZ_SRJC01000001.1"/>
</dbReference>
<dbReference type="NCBIfam" id="NF040999">
    <property type="entry name" value="pilin_ComGC"/>
    <property type="match status" value="1"/>
</dbReference>
<dbReference type="PRINTS" id="PR00813">
    <property type="entry name" value="BCTERIALGSPG"/>
</dbReference>
<keyword evidence="10" id="KW-0813">Transport</keyword>
<keyword evidence="5 10" id="KW-0812">Transmembrane</keyword>
<sequence>MFNEKGFTLIEMLIVLLVISVLLIITIPNLSAQTGSIRSKGCEALIATAEAQTEAYMLDHGSHPASIDTLIDDGYLKQKECPNGEVLSYDTSDPKKITAAEPVPIQQ</sequence>
<keyword evidence="7 10" id="KW-0472">Membrane</keyword>
<evidence type="ECO:0000256" key="1">
    <source>
        <dbReference type="ARBA" id="ARBA00004162"/>
    </source>
</evidence>
<reference evidence="12 13" key="1">
    <citation type="journal article" date="2003" name="Int. J. Syst. Evol. Microbiol.">
        <title>Halobacillus salinus sp. nov., isolated from a salt lake on the coast of the East Sea in Korea.</title>
        <authorList>
            <person name="Yoon J.H."/>
            <person name="Kang K.H."/>
            <person name="Park Y.H."/>
        </authorList>
    </citation>
    <scope>NUCLEOTIDE SEQUENCE [LARGE SCALE GENOMIC DNA]</scope>
    <source>
        <strain evidence="12 13">HSL-3</strain>
    </source>
</reference>
<comment type="caution">
    <text evidence="12">The sequence shown here is derived from an EMBL/GenBank/DDBJ whole genome shotgun (WGS) entry which is preliminary data.</text>
</comment>
<dbReference type="InterPro" id="IPR012902">
    <property type="entry name" value="N_methyl_site"/>
</dbReference>
<dbReference type="PIRSF" id="PIRSF029928">
    <property type="entry name" value="Late_competence_ComGC"/>
    <property type="match status" value="1"/>
</dbReference>
<dbReference type="GO" id="GO:0009986">
    <property type="term" value="C:cell surface"/>
    <property type="evidence" value="ECO:0007669"/>
    <property type="project" value="UniProtKB-SubCell"/>
</dbReference>
<dbReference type="InterPro" id="IPR045584">
    <property type="entry name" value="Pilin-like"/>
</dbReference>
<evidence type="ECO:0000313" key="13">
    <source>
        <dbReference type="Proteomes" id="UP000297982"/>
    </source>
</evidence>
<comment type="similarity">
    <text evidence="9 10">Belongs to the ComGC family.</text>
</comment>
<evidence type="ECO:0000313" key="12">
    <source>
        <dbReference type="EMBL" id="TGB04317.1"/>
    </source>
</evidence>
<dbReference type="Proteomes" id="UP000297982">
    <property type="component" value="Unassembled WGS sequence"/>
</dbReference>
<evidence type="ECO:0000256" key="3">
    <source>
        <dbReference type="ARBA" id="ARBA00022475"/>
    </source>
</evidence>
<dbReference type="EMBL" id="SRJC01000001">
    <property type="protein sequence ID" value="TGB04317.1"/>
    <property type="molecule type" value="Genomic_DNA"/>
</dbReference>
<dbReference type="GO" id="GO:0015627">
    <property type="term" value="C:type II protein secretion system complex"/>
    <property type="evidence" value="ECO:0007669"/>
    <property type="project" value="InterPro"/>
</dbReference>
<feature type="transmembrane region" description="Helical" evidence="10">
    <location>
        <begin position="6"/>
        <end position="30"/>
    </location>
</feature>
<dbReference type="PROSITE" id="PS00409">
    <property type="entry name" value="PROKAR_NTER_METHYL"/>
    <property type="match status" value="1"/>
</dbReference>
<dbReference type="GO" id="GO:0030420">
    <property type="term" value="P:establishment of competence for transformation"/>
    <property type="evidence" value="ECO:0007669"/>
    <property type="project" value="UniProtKB-UniRule"/>
</dbReference>
<dbReference type="SUPFAM" id="SSF54523">
    <property type="entry name" value="Pili subunits"/>
    <property type="match status" value="1"/>
</dbReference>